<feature type="domain" description="Resolvase/invertase-type recombinase catalytic" evidence="6">
    <location>
        <begin position="3"/>
        <end position="150"/>
    </location>
</feature>
<dbReference type="InterPro" id="IPR006119">
    <property type="entry name" value="Resolv_N"/>
</dbReference>
<keyword evidence="2" id="KW-0238">DNA-binding</keyword>
<keyword evidence="3" id="KW-0233">DNA recombination</keyword>
<dbReference type="SMART" id="SM00857">
    <property type="entry name" value="Resolvase"/>
    <property type="match status" value="1"/>
</dbReference>
<dbReference type="InterPro" id="IPR011109">
    <property type="entry name" value="DNA_bind_recombinase_dom"/>
</dbReference>
<evidence type="ECO:0000256" key="1">
    <source>
        <dbReference type="ARBA" id="ARBA00022908"/>
    </source>
</evidence>
<reference evidence="9" key="1">
    <citation type="journal article" date="2019" name="Int. J. Syst. Evol. Microbiol.">
        <title>The Global Catalogue of Microorganisms (GCM) 10K type strain sequencing project: providing services to taxonomists for standard genome sequencing and annotation.</title>
        <authorList>
            <consortium name="The Broad Institute Genomics Platform"/>
            <consortium name="The Broad Institute Genome Sequencing Center for Infectious Disease"/>
            <person name="Wu L."/>
            <person name="Ma J."/>
        </authorList>
    </citation>
    <scope>NUCLEOTIDE SEQUENCE [LARGE SCALE GENOMIC DNA]</scope>
    <source>
        <strain evidence="9">JCM 16601</strain>
    </source>
</reference>
<dbReference type="InterPro" id="IPR036162">
    <property type="entry name" value="Resolvase-like_N_sf"/>
</dbReference>
<accession>A0ABP7Q4W6</accession>
<evidence type="ECO:0000259" key="6">
    <source>
        <dbReference type="PROSITE" id="PS51736"/>
    </source>
</evidence>
<protein>
    <submittedName>
        <fullName evidence="8">Recombinase family protein</fullName>
    </submittedName>
</protein>
<dbReference type="InterPro" id="IPR050639">
    <property type="entry name" value="SSR_resolvase"/>
</dbReference>
<feature type="domain" description="Recombinase" evidence="7">
    <location>
        <begin position="157"/>
        <end position="267"/>
    </location>
</feature>
<dbReference type="Pfam" id="PF00239">
    <property type="entry name" value="Resolvase"/>
    <property type="match status" value="1"/>
</dbReference>
<evidence type="ECO:0000313" key="9">
    <source>
        <dbReference type="Proteomes" id="UP001500742"/>
    </source>
</evidence>
<dbReference type="EMBL" id="BAAAZC010000019">
    <property type="protein sequence ID" value="GAA3976345.1"/>
    <property type="molecule type" value="Genomic_DNA"/>
</dbReference>
<keyword evidence="5" id="KW-0175">Coiled coil</keyword>
<sequence length="507" mass="58674">MKIADLYVRVSTDEQKKGYSPRSQEHVLRQYCEIRNITVRNVIHEDHSAKTFNRPEWKKLLINLKKHKGKTDLLLFTKWDRFSRNTSDAYQMITTLKKLGVEPQAIEQPLDTSVPENKMMLAIYLTTPEIENDRRGLNTFFGIRQAKKEGRWMGKAPLGYANKAREDGRRYIAVKEPEASVMKWVFEQLSEGIFSGEHILNAIREKGIKCSKNNFYTCVRNPAYCGKIRLAEYKDEPARLVQALHEPLISEGLFYKVQDVLDGRKKVYGLAIATPKDLPLRNFLKCPKCPRMLTGSASKGRSTYRVYYHCRSSCGVRYRAEEVNKAFMEELMMFLPRKGYSELFVETVTDCYNNQTRSIKEERKELIQQINEHNNRIDKARELMLSDEIDAGEFRKIKDDASEQVLRLEAKLNTVMEQSSNLLNIKPIAEKAILNLEMLDRWFDDSTIGGQRYLVGMLFPEKLTYSEGGCRTTKMNEAASVIYMKNKELQAKKMGQKSVLKTLPHKG</sequence>
<dbReference type="Proteomes" id="UP001500742">
    <property type="component" value="Unassembled WGS sequence"/>
</dbReference>
<dbReference type="PANTHER" id="PTHR30461">
    <property type="entry name" value="DNA-INVERTASE FROM LAMBDOID PROPHAGE"/>
    <property type="match status" value="1"/>
</dbReference>
<dbReference type="Pfam" id="PF07508">
    <property type="entry name" value="Recombinase"/>
    <property type="match status" value="1"/>
</dbReference>
<feature type="active site" description="O-(5'-phospho-DNA)-serine intermediate" evidence="4">
    <location>
        <position position="11"/>
    </location>
</feature>
<keyword evidence="1" id="KW-0229">DNA integration</keyword>
<dbReference type="Gene3D" id="3.40.50.1390">
    <property type="entry name" value="Resolvase, N-terminal catalytic domain"/>
    <property type="match status" value="1"/>
</dbReference>
<dbReference type="PROSITE" id="PS51736">
    <property type="entry name" value="RECOMBINASES_3"/>
    <property type="match status" value="1"/>
</dbReference>
<evidence type="ECO:0000259" key="7">
    <source>
        <dbReference type="PROSITE" id="PS51737"/>
    </source>
</evidence>
<dbReference type="SUPFAM" id="SSF53041">
    <property type="entry name" value="Resolvase-like"/>
    <property type="match status" value="1"/>
</dbReference>
<evidence type="ECO:0000256" key="2">
    <source>
        <dbReference type="ARBA" id="ARBA00023125"/>
    </source>
</evidence>
<organism evidence="8 9">
    <name type="scientific">Mucilaginibacter dorajii</name>
    <dbReference type="NCBI Taxonomy" id="692994"/>
    <lineage>
        <taxon>Bacteria</taxon>
        <taxon>Pseudomonadati</taxon>
        <taxon>Bacteroidota</taxon>
        <taxon>Sphingobacteriia</taxon>
        <taxon>Sphingobacteriales</taxon>
        <taxon>Sphingobacteriaceae</taxon>
        <taxon>Mucilaginibacter</taxon>
    </lineage>
</organism>
<dbReference type="PROSITE" id="PS51737">
    <property type="entry name" value="RECOMBINASE_DNA_BIND"/>
    <property type="match status" value="1"/>
</dbReference>
<gene>
    <name evidence="8" type="ORF">GCM10022210_28830</name>
</gene>
<comment type="caution">
    <text evidence="8">The sequence shown here is derived from an EMBL/GenBank/DDBJ whole genome shotgun (WGS) entry which is preliminary data.</text>
</comment>
<dbReference type="InterPro" id="IPR006118">
    <property type="entry name" value="Recombinase_CS"/>
</dbReference>
<dbReference type="RefSeq" id="WP_259087345.1">
    <property type="nucleotide sequence ID" value="NZ_JANTYS010000002.1"/>
</dbReference>
<dbReference type="PANTHER" id="PTHR30461:SF23">
    <property type="entry name" value="DNA RECOMBINASE-RELATED"/>
    <property type="match status" value="1"/>
</dbReference>
<dbReference type="InterPro" id="IPR038109">
    <property type="entry name" value="DNA_bind_recomb_sf"/>
</dbReference>
<dbReference type="Gene3D" id="3.90.1750.20">
    <property type="entry name" value="Putative Large Serine Recombinase, Chain B, Domain 2"/>
    <property type="match status" value="1"/>
</dbReference>
<evidence type="ECO:0000256" key="4">
    <source>
        <dbReference type="PROSITE-ProRule" id="PRU10137"/>
    </source>
</evidence>
<evidence type="ECO:0000256" key="3">
    <source>
        <dbReference type="ARBA" id="ARBA00023172"/>
    </source>
</evidence>
<evidence type="ECO:0000313" key="8">
    <source>
        <dbReference type="EMBL" id="GAA3976345.1"/>
    </source>
</evidence>
<feature type="coiled-coil region" evidence="5">
    <location>
        <begin position="356"/>
        <end position="418"/>
    </location>
</feature>
<name>A0ABP7Q4W6_9SPHI</name>
<proteinExistence type="predicted"/>
<dbReference type="CDD" id="cd00338">
    <property type="entry name" value="Ser_Recombinase"/>
    <property type="match status" value="1"/>
</dbReference>
<keyword evidence="9" id="KW-1185">Reference proteome</keyword>
<dbReference type="PROSITE" id="PS00397">
    <property type="entry name" value="RECOMBINASES_1"/>
    <property type="match status" value="1"/>
</dbReference>
<evidence type="ECO:0000256" key="5">
    <source>
        <dbReference type="SAM" id="Coils"/>
    </source>
</evidence>